<evidence type="ECO:0000313" key="4">
    <source>
        <dbReference type="EMBL" id="KPI44183.1"/>
    </source>
</evidence>
<dbReference type="GO" id="GO:0005634">
    <property type="term" value="C:nucleus"/>
    <property type="evidence" value="ECO:0007669"/>
    <property type="project" value="UniProtKB-SubCell"/>
</dbReference>
<name>A0A0N1P136_9EURO</name>
<comment type="subcellular location">
    <subcellularLocation>
        <location evidence="1">Nucleus</location>
    </subcellularLocation>
</comment>
<reference evidence="4 5" key="1">
    <citation type="submission" date="2015-06" db="EMBL/GenBank/DDBJ databases">
        <title>Draft genome of the ant-associated black yeast Phialophora attae CBS 131958.</title>
        <authorList>
            <person name="Moreno L.F."/>
            <person name="Stielow B.J."/>
            <person name="de Hoog S."/>
            <person name="Vicente V.A."/>
            <person name="Weiss V.A."/>
            <person name="de Vries M."/>
            <person name="Cruz L.M."/>
            <person name="Souza E.M."/>
        </authorList>
    </citation>
    <scope>NUCLEOTIDE SEQUENCE [LARGE SCALE GENOMIC DNA]</scope>
    <source>
        <strain evidence="4 5">CBS 131958</strain>
    </source>
</reference>
<dbReference type="STRING" id="1664694.A0A0N1P136"/>
<evidence type="ECO:0000256" key="2">
    <source>
        <dbReference type="ARBA" id="ARBA00023242"/>
    </source>
</evidence>
<dbReference type="RefSeq" id="XP_018004146.1">
    <property type="nucleotide sequence ID" value="XM_018146675.1"/>
</dbReference>
<sequence length="535" mass="59222">MSSVYSPWNEAEFMAPAPIEREPSPADCGEISERDFMAAQLYEDGDQDYDNDNPSHHDDYGSPHYTAYSSSDDENAFNHLPLAPVVRYSSFADQVASVLDMYNQEFCVLPLSEDVRCNPFRIDRESSENAAFLLHAVLAVASQHLAKKTKSAQMIDQMHAHQGMAVKLFSEAVANTPPSVALDTLLLLITFDATQTASSTFGVHLGGAFTIIESVGIDLVCQHSSRTRAQIAMLIWTDLTIALIGRKQTRFPDRYLKTLLRYSGEDGWSWMSLNGCSVDLVKIMARLTRLAATYEKVLDMEWASFDHTPVRQLIDELCRWKNPEDLDIATMTLPTSPPPSGANAGGSDEPDHGSMDHNNSDDPDVQINNMYCADDGACIRTEHEMRIQRLRLRTIRILSRKIMDCIGCIGDAAIVQKQALLPIFLAGAEIVPLPGVGPADPVGLHIKRNFVRAYCKRWTEMARYNMFASVSTLLERVWADADSAVASATPNESPEDSWWGCYVGPRGFTSTATSTSFHSDDTGDDGLFETELLLG</sequence>
<dbReference type="PANTHER" id="PTHR37534">
    <property type="entry name" value="TRANSCRIPTIONAL ACTIVATOR PROTEIN UGA3"/>
    <property type="match status" value="1"/>
</dbReference>
<feature type="compositionally biased region" description="Basic and acidic residues" evidence="3">
    <location>
        <begin position="349"/>
        <end position="360"/>
    </location>
</feature>
<dbReference type="PANTHER" id="PTHR37534:SF46">
    <property type="entry name" value="ZN(II)2CYS6 TRANSCRIPTION FACTOR (EUROFUNG)"/>
    <property type="match status" value="1"/>
</dbReference>
<dbReference type="OrthoDB" id="4120972at2759"/>
<gene>
    <name evidence="4" type="ORF">AB675_6388</name>
</gene>
<keyword evidence="2" id="KW-0539">Nucleus</keyword>
<evidence type="ECO:0000313" key="5">
    <source>
        <dbReference type="Proteomes" id="UP000038010"/>
    </source>
</evidence>
<accession>A0A0N1P136</accession>
<dbReference type="EMBL" id="LFJN01000004">
    <property type="protein sequence ID" value="KPI44183.1"/>
    <property type="molecule type" value="Genomic_DNA"/>
</dbReference>
<dbReference type="VEuPathDB" id="FungiDB:AB675_6388"/>
<dbReference type="InterPro" id="IPR021858">
    <property type="entry name" value="Fun_TF"/>
</dbReference>
<feature type="region of interest" description="Disordered" evidence="3">
    <location>
        <begin position="329"/>
        <end position="360"/>
    </location>
</feature>
<proteinExistence type="predicted"/>
<dbReference type="GeneID" id="28738555"/>
<comment type="caution">
    <text evidence="4">The sequence shown here is derived from an EMBL/GenBank/DDBJ whole genome shotgun (WGS) entry which is preliminary data.</text>
</comment>
<dbReference type="AlphaFoldDB" id="A0A0N1P136"/>
<dbReference type="Proteomes" id="UP000038010">
    <property type="component" value="Unassembled WGS sequence"/>
</dbReference>
<evidence type="ECO:0008006" key="6">
    <source>
        <dbReference type="Google" id="ProtNLM"/>
    </source>
</evidence>
<dbReference type="CDD" id="cd12148">
    <property type="entry name" value="fungal_TF_MHR"/>
    <property type="match status" value="1"/>
</dbReference>
<protein>
    <recommendedName>
        <fullName evidence="6">Transcription factor domain-containing protein</fullName>
    </recommendedName>
</protein>
<evidence type="ECO:0000256" key="1">
    <source>
        <dbReference type="ARBA" id="ARBA00004123"/>
    </source>
</evidence>
<keyword evidence="5" id="KW-1185">Reference proteome</keyword>
<feature type="region of interest" description="Disordered" evidence="3">
    <location>
        <begin position="45"/>
        <end position="68"/>
    </location>
</feature>
<evidence type="ECO:0000256" key="3">
    <source>
        <dbReference type="SAM" id="MobiDB-lite"/>
    </source>
</evidence>
<dbReference type="Pfam" id="PF11951">
    <property type="entry name" value="Fungal_trans_2"/>
    <property type="match status" value="1"/>
</dbReference>
<organism evidence="4 5">
    <name type="scientific">Cyphellophora attinorum</name>
    <dbReference type="NCBI Taxonomy" id="1664694"/>
    <lineage>
        <taxon>Eukaryota</taxon>
        <taxon>Fungi</taxon>
        <taxon>Dikarya</taxon>
        <taxon>Ascomycota</taxon>
        <taxon>Pezizomycotina</taxon>
        <taxon>Eurotiomycetes</taxon>
        <taxon>Chaetothyriomycetidae</taxon>
        <taxon>Chaetothyriales</taxon>
        <taxon>Cyphellophoraceae</taxon>
        <taxon>Cyphellophora</taxon>
    </lineage>
</organism>